<dbReference type="GO" id="GO:0006357">
    <property type="term" value="P:regulation of transcription by RNA polymerase II"/>
    <property type="evidence" value="ECO:0007669"/>
    <property type="project" value="InterPro"/>
</dbReference>
<dbReference type="STRING" id="644352.J8UDN8"/>
<evidence type="ECO:0000313" key="9">
    <source>
        <dbReference type="EnsemblFungi" id="EJT75434"/>
    </source>
</evidence>
<evidence type="ECO:0000313" key="10">
    <source>
        <dbReference type="Proteomes" id="UP000006039"/>
    </source>
</evidence>
<reference evidence="9" key="4">
    <citation type="journal article" date="2015" name="G3 (Bethesda)">
        <title>Genome sequences of three phytopathogenic species of the Magnaporthaceae family of fungi.</title>
        <authorList>
            <person name="Okagaki L.H."/>
            <person name="Nunes C.C."/>
            <person name="Sailsbery J."/>
            <person name="Clay B."/>
            <person name="Brown D."/>
            <person name="John T."/>
            <person name="Oh Y."/>
            <person name="Young N."/>
            <person name="Fitzgerald M."/>
            <person name="Haas B.J."/>
            <person name="Zeng Q."/>
            <person name="Young S."/>
            <person name="Adiconis X."/>
            <person name="Fan L."/>
            <person name="Levin J.Z."/>
            <person name="Mitchell T.K."/>
            <person name="Okubara P.A."/>
            <person name="Farman M.L."/>
            <person name="Kohn L.M."/>
            <person name="Birren B."/>
            <person name="Ma L.-J."/>
            <person name="Dean R.A."/>
        </authorList>
    </citation>
    <scope>NUCLEOTIDE SEQUENCE</scope>
    <source>
        <strain evidence="9">R3-111a-1</strain>
    </source>
</reference>
<dbReference type="EMBL" id="GL385397">
    <property type="protein sequence ID" value="EJT75434.1"/>
    <property type="molecule type" value="Genomic_DNA"/>
</dbReference>
<proteinExistence type="inferred from homology"/>
<evidence type="ECO:0000256" key="6">
    <source>
        <dbReference type="ARBA" id="ARBA00023242"/>
    </source>
</evidence>
<sequence>DVPTATDALKHKIQRARQQIKALPDMPRTIAEQEEHISELEETIRLQQEVLAGLRGIGVQFGAEGGDRMEM</sequence>
<name>J8UDN8_GAET3</name>
<feature type="non-terminal residue" evidence="8">
    <location>
        <position position="1"/>
    </location>
</feature>
<reference evidence="9" key="5">
    <citation type="submission" date="2018-04" db="UniProtKB">
        <authorList>
            <consortium name="EnsemblFungi"/>
        </authorList>
    </citation>
    <scope>IDENTIFICATION</scope>
    <source>
        <strain evidence="9">R3-111a-1</strain>
    </source>
</reference>
<keyword evidence="10" id="KW-1185">Reference proteome</keyword>
<accession>J8UDN8</accession>
<evidence type="ECO:0000256" key="2">
    <source>
        <dbReference type="ARBA" id="ARBA00008089"/>
    </source>
</evidence>
<reference evidence="8" key="3">
    <citation type="submission" date="2010-09" db="EMBL/GenBank/DDBJ databases">
        <title>Annotation of Gaeumannomyces graminis var. tritici R3-111a-1.</title>
        <authorList>
            <consortium name="The Broad Institute Genome Sequencing Platform"/>
            <person name="Ma L.-J."/>
            <person name="Dead R."/>
            <person name="Young S.K."/>
            <person name="Zeng Q."/>
            <person name="Gargeya S."/>
            <person name="Fitzgerald M."/>
            <person name="Haas B."/>
            <person name="Abouelleil A."/>
            <person name="Alvarado L."/>
            <person name="Arachchi H.M."/>
            <person name="Berlin A."/>
            <person name="Brown A."/>
            <person name="Chapman S.B."/>
            <person name="Chen Z."/>
            <person name="Dunbar C."/>
            <person name="Freedman E."/>
            <person name="Gearin G."/>
            <person name="Gellesch M."/>
            <person name="Goldberg J."/>
            <person name="Griggs A."/>
            <person name="Gujja S."/>
            <person name="Heiman D."/>
            <person name="Howarth C."/>
            <person name="Larson L."/>
            <person name="Lui A."/>
            <person name="MacDonald P.J.P."/>
            <person name="Mehta T."/>
            <person name="Montmayeur A."/>
            <person name="Murphy C."/>
            <person name="Neiman D."/>
            <person name="Pearson M."/>
            <person name="Priest M."/>
            <person name="Roberts A."/>
            <person name="Saif S."/>
            <person name="Shea T."/>
            <person name="Shenoy N."/>
            <person name="Sisk P."/>
            <person name="Stolte C."/>
            <person name="Sykes S."/>
            <person name="Yandava C."/>
            <person name="Wortman J."/>
            <person name="Nusbaum C."/>
            <person name="Birren B."/>
        </authorList>
    </citation>
    <scope>NUCLEOTIDE SEQUENCE</scope>
    <source>
        <strain evidence="8">R3-111a-1</strain>
    </source>
</reference>
<dbReference type="GO" id="GO:0016592">
    <property type="term" value="C:mediator complex"/>
    <property type="evidence" value="ECO:0007669"/>
    <property type="project" value="InterPro"/>
</dbReference>
<evidence type="ECO:0000256" key="3">
    <source>
        <dbReference type="ARBA" id="ARBA00023015"/>
    </source>
</evidence>
<dbReference type="EnsemblFungi" id="EJT75434">
    <property type="protein sequence ID" value="EJT75434"/>
    <property type="gene ID" value="GGTG_05368"/>
</dbReference>
<evidence type="ECO:0000313" key="8">
    <source>
        <dbReference type="EMBL" id="EJT75434.1"/>
    </source>
</evidence>
<keyword evidence="5 7" id="KW-0804">Transcription</keyword>
<evidence type="ECO:0000256" key="4">
    <source>
        <dbReference type="ARBA" id="ARBA00023159"/>
    </source>
</evidence>
<gene>
    <name evidence="9" type="primary">20345826</name>
    <name evidence="7" type="synonym">MED9</name>
    <name evidence="8" type="ORF">GGTG_05368</name>
</gene>
<protein>
    <recommendedName>
        <fullName evidence="7">Mediator of RNA polymerase II transcription subunit 9</fullName>
    </recommendedName>
    <alternativeName>
        <fullName evidence="7">Mediator complex subunit 9</fullName>
    </alternativeName>
</protein>
<reference evidence="10" key="1">
    <citation type="submission" date="2010-07" db="EMBL/GenBank/DDBJ databases">
        <title>The genome sequence of Gaeumannomyces graminis var. tritici strain R3-111a-1.</title>
        <authorList>
            <consortium name="The Broad Institute Genome Sequencing Platform"/>
            <person name="Ma L.-J."/>
            <person name="Dead R."/>
            <person name="Young S."/>
            <person name="Zeng Q."/>
            <person name="Koehrsen M."/>
            <person name="Alvarado L."/>
            <person name="Berlin A."/>
            <person name="Chapman S.B."/>
            <person name="Chen Z."/>
            <person name="Freedman E."/>
            <person name="Gellesch M."/>
            <person name="Goldberg J."/>
            <person name="Griggs A."/>
            <person name="Gujja S."/>
            <person name="Heilman E.R."/>
            <person name="Heiman D."/>
            <person name="Hepburn T."/>
            <person name="Howarth C."/>
            <person name="Jen D."/>
            <person name="Larson L."/>
            <person name="Mehta T."/>
            <person name="Neiman D."/>
            <person name="Pearson M."/>
            <person name="Roberts A."/>
            <person name="Saif S."/>
            <person name="Shea T."/>
            <person name="Shenoy N."/>
            <person name="Sisk P."/>
            <person name="Stolte C."/>
            <person name="Sykes S."/>
            <person name="Walk T."/>
            <person name="White J."/>
            <person name="Yandava C."/>
            <person name="Haas B."/>
            <person name="Nusbaum C."/>
            <person name="Birren B."/>
        </authorList>
    </citation>
    <scope>NUCLEOTIDE SEQUENCE [LARGE SCALE GENOMIC DNA]</scope>
    <source>
        <strain evidence="10">R3-111a-1</strain>
    </source>
</reference>
<dbReference type="OrthoDB" id="5414694at2759"/>
<reference evidence="8" key="2">
    <citation type="submission" date="2010-07" db="EMBL/GenBank/DDBJ databases">
        <authorList>
            <consortium name="The Broad Institute Genome Sequencing Platform"/>
            <consortium name="Broad Institute Genome Sequencing Center for Infectious Disease"/>
            <person name="Ma L.-J."/>
            <person name="Dead R."/>
            <person name="Young S."/>
            <person name="Zeng Q."/>
            <person name="Koehrsen M."/>
            <person name="Alvarado L."/>
            <person name="Berlin A."/>
            <person name="Chapman S.B."/>
            <person name="Chen Z."/>
            <person name="Freedman E."/>
            <person name="Gellesch M."/>
            <person name="Goldberg J."/>
            <person name="Griggs A."/>
            <person name="Gujja S."/>
            <person name="Heilman E.R."/>
            <person name="Heiman D."/>
            <person name="Hepburn T."/>
            <person name="Howarth C."/>
            <person name="Jen D."/>
            <person name="Larson L."/>
            <person name="Mehta T."/>
            <person name="Neiman D."/>
            <person name="Pearson M."/>
            <person name="Roberts A."/>
            <person name="Saif S."/>
            <person name="Shea T."/>
            <person name="Shenoy N."/>
            <person name="Sisk P."/>
            <person name="Stolte C."/>
            <person name="Sykes S."/>
            <person name="Walk T."/>
            <person name="White J."/>
            <person name="Yandava C."/>
            <person name="Haas B."/>
            <person name="Nusbaum C."/>
            <person name="Birren B."/>
        </authorList>
    </citation>
    <scope>NUCLEOTIDE SEQUENCE</scope>
    <source>
        <strain evidence="8">R3-111a-1</strain>
    </source>
</reference>
<keyword evidence="4 7" id="KW-0010">Activator</keyword>
<keyword evidence="3 7" id="KW-0805">Transcription regulation</keyword>
<organism evidence="8">
    <name type="scientific">Gaeumannomyces tritici (strain R3-111a-1)</name>
    <name type="common">Wheat and barley take-all root rot fungus</name>
    <name type="synonym">Gaeumannomyces graminis var. tritici</name>
    <dbReference type="NCBI Taxonomy" id="644352"/>
    <lineage>
        <taxon>Eukaryota</taxon>
        <taxon>Fungi</taxon>
        <taxon>Dikarya</taxon>
        <taxon>Ascomycota</taxon>
        <taxon>Pezizomycotina</taxon>
        <taxon>Sordariomycetes</taxon>
        <taxon>Sordariomycetidae</taxon>
        <taxon>Magnaporthales</taxon>
        <taxon>Magnaporthaceae</taxon>
        <taxon>Gaeumannomyces</taxon>
    </lineage>
</organism>
<comment type="function">
    <text evidence="7">Component of the Mediator complex, a coactivator involved in the regulated transcription of nearly all RNA polymerase II-dependent genes. Mediator functions as a bridge to convey information from gene-specific regulatory proteins to the basal RNA polymerase II transcription machinery. Mediator is recruited to promoters by direct interactions with regulatory proteins and serves as a scaffold for the assembly of a functional preinitiation complex with RNA polymerase II and the general transcription factors.</text>
</comment>
<evidence type="ECO:0000256" key="1">
    <source>
        <dbReference type="ARBA" id="ARBA00004123"/>
    </source>
</evidence>
<dbReference type="AlphaFoldDB" id="J8UDN8"/>
<evidence type="ECO:0000256" key="5">
    <source>
        <dbReference type="ARBA" id="ARBA00023163"/>
    </source>
</evidence>
<evidence type="ECO:0000256" key="7">
    <source>
        <dbReference type="RuleBase" id="RU364145"/>
    </source>
</evidence>
<dbReference type="InterPro" id="IPR011425">
    <property type="entry name" value="Med9"/>
</dbReference>
<keyword evidence="6 7" id="KW-0539">Nucleus</keyword>
<dbReference type="RefSeq" id="XP_009221434.1">
    <property type="nucleotide sequence ID" value="XM_009223170.1"/>
</dbReference>
<dbReference type="Pfam" id="PF07544">
    <property type="entry name" value="Med9"/>
    <property type="match status" value="1"/>
</dbReference>
<dbReference type="VEuPathDB" id="FungiDB:GGTG_05368"/>
<dbReference type="GO" id="GO:0003712">
    <property type="term" value="F:transcription coregulator activity"/>
    <property type="evidence" value="ECO:0007669"/>
    <property type="project" value="InterPro"/>
</dbReference>
<comment type="similarity">
    <text evidence="2 7">Belongs to the Mediator complex subunit 9 family.</text>
</comment>
<dbReference type="Proteomes" id="UP000006039">
    <property type="component" value="Unassembled WGS sequence"/>
</dbReference>
<comment type="subunit">
    <text evidence="7">Component of the Mediator complex.</text>
</comment>
<comment type="subcellular location">
    <subcellularLocation>
        <location evidence="1 7">Nucleus</location>
    </subcellularLocation>
</comment>
<dbReference type="GeneID" id="20345826"/>